<comment type="caution">
    <text evidence="1">The sequence shown here is derived from an EMBL/GenBank/DDBJ whole genome shotgun (WGS) entry which is preliminary data.</text>
</comment>
<dbReference type="RefSeq" id="WP_164801045.1">
    <property type="nucleotide sequence ID" value="NZ_JAALLZ010000006.1"/>
</dbReference>
<protein>
    <submittedName>
        <fullName evidence="1">Uncharacterized protein</fullName>
    </submittedName>
</protein>
<dbReference type="AlphaFoldDB" id="A0AAP7BWD6"/>
<evidence type="ECO:0000313" key="1">
    <source>
        <dbReference type="EMBL" id="NGU31115.1"/>
    </source>
</evidence>
<name>A0AAP7BWD6_CLOPF</name>
<sequence>MIVKLIENPWVSDTLPEGLTLGNIYKCTEIFNSNPYDEYFRIVNDNGEEDAWNSCCFEVVEGENKEKHNGMLKEIEKMDEFLSNMSSEEFDNMLIRNGYGKEEYKEEPHKTWFKSLSETKEEIKQMAENIDYCEKEVLLTAAFHYLEEYEQLLSNK</sequence>
<dbReference type="EMBL" id="JAALLZ010000006">
    <property type="protein sequence ID" value="NGU31115.1"/>
    <property type="molecule type" value="Genomic_DNA"/>
</dbReference>
<evidence type="ECO:0000313" key="2">
    <source>
        <dbReference type="Proteomes" id="UP000481454"/>
    </source>
</evidence>
<gene>
    <name evidence="1" type="ORF">G6Z34_13570</name>
</gene>
<proteinExistence type="predicted"/>
<accession>A0AAP7BWD6</accession>
<dbReference type="Proteomes" id="UP000481454">
    <property type="component" value="Unassembled WGS sequence"/>
</dbReference>
<organism evidence="1 2">
    <name type="scientific">Clostridium perfringens</name>
    <dbReference type="NCBI Taxonomy" id="1502"/>
    <lineage>
        <taxon>Bacteria</taxon>
        <taxon>Bacillati</taxon>
        <taxon>Bacillota</taxon>
        <taxon>Clostridia</taxon>
        <taxon>Eubacteriales</taxon>
        <taxon>Clostridiaceae</taxon>
        <taxon>Clostridium</taxon>
    </lineage>
</organism>
<reference evidence="1 2" key="1">
    <citation type="submission" date="2020-02" db="EMBL/GenBank/DDBJ databases">
        <title>Genomic Insights into the Phylogeny and Genetic Plasticity of the Human and Animal Enteric Pathogen Clostridium perfringens.</title>
        <authorList>
            <person name="Feng Y."/>
            <person name="Hu Y."/>
        </authorList>
    </citation>
    <scope>NUCLEOTIDE SEQUENCE [LARGE SCALE GENOMIC DNA]</scope>
    <source>
        <strain evidence="1 2">CP-40</strain>
    </source>
</reference>